<evidence type="ECO:0000313" key="4">
    <source>
        <dbReference type="Proteomes" id="UP000198771"/>
    </source>
</evidence>
<evidence type="ECO:0000256" key="1">
    <source>
        <dbReference type="SAM" id="MobiDB-lite"/>
    </source>
</evidence>
<proteinExistence type="predicted"/>
<reference evidence="3 4" key="1">
    <citation type="submission" date="2016-10" db="EMBL/GenBank/DDBJ databases">
        <authorList>
            <person name="de Groot N.N."/>
        </authorList>
    </citation>
    <scope>NUCLEOTIDE SEQUENCE [LARGE SCALE GENOMIC DNA]</scope>
    <source>
        <strain evidence="3 4">ASO4-2</strain>
    </source>
</reference>
<dbReference type="Proteomes" id="UP000198771">
    <property type="component" value="Unassembled WGS sequence"/>
</dbReference>
<feature type="region of interest" description="Disordered" evidence="1">
    <location>
        <begin position="59"/>
        <end position="105"/>
    </location>
</feature>
<dbReference type="AlphaFoldDB" id="A0A1G6AZE7"/>
<dbReference type="PANTHER" id="PTHR34404">
    <property type="entry name" value="REGULATORY PROTEIN, FMDB FAMILY"/>
    <property type="match status" value="1"/>
</dbReference>
<accession>A0A1G6AZE7</accession>
<keyword evidence="4" id="KW-1185">Reference proteome</keyword>
<feature type="compositionally biased region" description="Basic and acidic residues" evidence="1">
    <location>
        <begin position="59"/>
        <end position="78"/>
    </location>
</feature>
<feature type="compositionally biased region" description="Low complexity" evidence="1">
    <location>
        <begin position="79"/>
        <end position="105"/>
    </location>
</feature>
<sequence>MPIYEYRCQECQQVFEQWQKDYSEQDKTCPVCGSHAQRLISNTSFVLKGSGWYVTDYCNKENPSKGNGKKTEGAEAAKDAPAAPSAKPAESSTPAGTGSSASSTE</sequence>
<name>A0A1G6AZE7_9BACT</name>
<dbReference type="OrthoDB" id="9813321at2"/>
<dbReference type="InterPro" id="IPR013429">
    <property type="entry name" value="Regulatory_FmdB_Zinc_ribbon"/>
</dbReference>
<feature type="domain" description="Putative regulatory protein FmdB zinc ribbon" evidence="2">
    <location>
        <begin position="1"/>
        <end position="41"/>
    </location>
</feature>
<dbReference type="EMBL" id="FMXO01000003">
    <property type="protein sequence ID" value="SDB13757.1"/>
    <property type="molecule type" value="Genomic_DNA"/>
</dbReference>
<dbReference type="RefSeq" id="WP_092117243.1">
    <property type="nucleotide sequence ID" value="NZ_FMXO01000003.1"/>
</dbReference>
<dbReference type="PANTHER" id="PTHR34404:SF2">
    <property type="entry name" value="CONSERVED SERINE RICH PROTEIN"/>
    <property type="match status" value="1"/>
</dbReference>
<protein>
    <submittedName>
        <fullName evidence="3">Putative regulatory protein, FmdB family</fullName>
    </submittedName>
</protein>
<dbReference type="Pfam" id="PF09723">
    <property type="entry name" value="Zn_ribbon_8"/>
    <property type="match status" value="1"/>
</dbReference>
<evidence type="ECO:0000313" key="3">
    <source>
        <dbReference type="EMBL" id="SDB13757.1"/>
    </source>
</evidence>
<gene>
    <name evidence="3" type="ORF">SAMN05660653_00678</name>
</gene>
<dbReference type="NCBIfam" id="TIGR02605">
    <property type="entry name" value="CxxC_CxxC_SSSS"/>
    <property type="match status" value="1"/>
</dbReference>
<dbReference type="SMART" id="SM00834">
    <property type="entry name" value="CxxC_CXXC_SSSS"/>
    <property type="match status" value="1"/>
</dbReference>
<dbReference type="STRING" id="617002.SAMN05660653_00678"/>
<organism evidence="3 4">
    <name type="scientific">Desulfonatronum thiosulfatophilum</name>
    <dbReference type="NCBI Taxonomy" id="617002"/>
    <lineage>
        <taxon>Bacteria</taxon>
        <taxon>Pseudomonadati</taxon>
        <taxon>Thermodesulfobacteriota</taxon>
        <taxon>Desulfovibrionia</taxon>
        <taxon>Desulfovibrionales</taxon>
        <taxon>Desulfonatronaceae</taxon>
        <taxon>Desulfonatronum</taxon>
    </lineage>
</organism>
<evidence type="ECO:0000259" key="2">
    <source>
        <dbReference type="SMART" id="SM00834"/>
    </source>
</evidence>